<dbReference type="GO" id="GO:0001666">
    <property type="term" value="P:response to hypoxia"/>
    <property type="evidence" value="ECO:0007669"/>
    <property type="project" value="TreeGrafter"/>
</dbReference>
<dbReference type="EMBL" id="CP045643">
    <property type="protein sequence ID" value="QFZ75487.1"/>
    <property type="molecule type" value="Genomic_DNA"/>
</dbReference>
<dbReference type="AlphaFoldDB" id="A0A5Q0LG30"/>
<proteinExistence type="inferred from homology"/>
<dbReference type="Proteomes" id="UP000326179">
    <property type="component" value="Chromosome"/>
</dbReference>
<keyword evidence="15" id="KW-1185">Reference proteome</keyword>
<evidence type="ECO:0000259" key="13">
    <source>
        <dbReference type="Pfam" id="PF06974"/>
    </source>
</evidence>
<dbReference type="Pfam" id="PF06974">
    <property type="entry name" value="WS_DGAT_C"/>
    <property type="match status" value="1"/>
</dbReference>
<dbReference type="PANTHER" id="PTHR31650">
    <property type="entry name" value="O-ACYLTRANSFERASE (WSD1-LIKE) FAMILY PROTEIN"/>
    <property type="match status" value="1"/>
</dbReference>
<evidence type="ECO:0000256" key="4">
    <source>
        <dbReference type="ARBA" id="ARBA00013244"/>
    </source>
</evidence>
<evidence type="ECO:0000256" key="3">
    <source>
        <dbReference type="ARBA" id="ARBA00009587"/>
    </source>
</evidence>
<dbReference type="PANTHER" id="PTHR31650:SF1">
    <property type="entry name" value="WAX ESTER SYNTHASE_DIACYLGLYCEROL ACYLTRANSFERASE 4-RELATED"/>
    <property type="match status" value="1"/>
</dbReference>
<evidence type="ECO:0000256" key="6">
    <source>
        <dbReference type="ARBA" id="ARBA00022679"/>
    </source>
</evidence>
<accession>A0A5Q0LG30</accession>
<evidence type="ECO:0000256" key="10">
    <source>
        <dbReference type="ARBA" id="ARBA00048109"/>
    </source>
</evidence>
<comment type="pathway">
    <text evidence="2">Lipid metabolism.</text>
</comment>
<dbReference type="RefSeq" id="WP_153289750.1">
    <property type="nucleotide sequence ID" value="NZ_CP045643.1"/>
</dbReference>
<evidence type="ECO:0000256" key="8">
    <source>
        <dbReference type="ARBA" id="ARBA00023098"/>
    </source>
</evidence>
<evidence type="ECO:0000313" key="15">
    <source>
        <dbReference type="Proteomes" id="UP000326179"/>
    </source>
</evidence>
<comment type="catalytic activity">
    <reaction evidence="10">
        <text>an acyl-CoA + a 1,2-diacyl-sn-glycerol = a triacyl-sn-glycerol + CoA</text>
        <dbReference type="Rhea" id="RHEA:10868"/>
        <dbReference type="ChEBI" id="CHEBI:17815"/>
        <dbReference type="ChEBI" id="CHEBI:57287"/>
        <dbReference type="ChEBI" id="CHEBI:58342"/>
        <dbReference type="ChEBI" id="CHEBI:64615"/>
        <dbReference type="EC" id="2.3.1.20"/>
    </reaction>
</comment>
<dbReference type="InterPro" id="IPR045034">
    <property type="entry name" value="O-acyltransferase_WSD1-like"/>
</dbReference>
<gene>
    <name evidence="14" type="ORF">GFH48_21430</name>
</gene>
<dbReference type="GO" id="GO:0006071">
    <property type="term" value="P:glycerol metabolic process"/>
    <property type="evidence" value="ECO:0007669"/>
    <property type="project" value="UniProtKB-KW"/>
</dbReference>
<evidence type="ECO:0000259" key="12">
    <source>
        <dbReference type="Pfam" id="PF03007"/>
    </source>
</evidence>
<evidence type="ECO:0000256" key="7">
    <source>
        <dbReference type="ARBA" id="ARBA00022798"/>
    </source>
</evidence>
<keyword evidence="8" id="KW-0443">Lipid metabolism</keyword>
<name>A0A5Q0LG30_9ACTN</name>
<evidence type="ECO:0000313" key="14">
    <source>
        <dbReference type="EMBL" id="QFZ75487.1"/>
    </source>
</evidence>
<reference evidence="14 15" key="1">
    <citation type="submission" date="2019-10" db="EMBL/GenBank/DDBJ databases">
        <title>A novel species.</title>
        <authorList>
            <person name="Gao J."/>
        </authorList>
    </citation>
    <scope>NUCLEOTIDE SEQUENCE [LARGE SCALE GENOMIC DNA]</scope>
    <source>
        <strain evidence="14 15">QMT-28</strain>
    </source>
</reference>
<dbReference type="UniPathway" id="UPA00282"/>
<dbReference type="GO" id="GO:0071731">
    <property type="term" value="P:response to nitric oxide"/>
    <property type="evidence" value="ECO:0007669"/>
    <property type="project" value="TreeGrafter"/>
</dbReference>
<evidence type="ECO:0000256" key="5">
    <source>
        <dbReference type="ARBA" id="ARBA00022516"/>
    </source>
</evidence>
<feature type="domain" description="O-acyltransferase WSD1-like N-terminal" evidence="12">
    <location>
        <begin position="10"/>
        <end position="226"/>
    </location>
</feature>
<dbReference type="KEGG" id="sfy:GFH48_21430"/>
<evidence type="ECO:0000256" key="1">
    <source>
        <dbReference type="ARBA" id="ARBA00004771"/>
    </source>
</evidence>
<dbReference type="EC" id="2.3.1.20" evidence="4"/>
<evidence type="ECO:0000256" key="11">
    <source>
        <dbReference type="SAM" id="MobiDB-lite"/>
    </source>
</evidence>
<dbReference type="Pfam" id="PF03007">
    <property type="entry name" value="WS_DGAT_cat"/>
    <property type="match status" value="1"/>
</dbReference>
<keyword evidence="5" id="KW-0444">Lipid biosynthesis</keyword>
<feature type="compositionally biased region" description="Basic and acidic residues" evidence="11">
    <location>
        <begin position="470"/>
        <end position="483"/>
    </location>
</feature>
<sequence>MTTTVPSPNAVDGCFLSYERDEPRFRPYVGAVLEVAGSCPGPDPVREQIADRVDRMPSLACKVGRRGRRTVWELDPGFDPRRHVHEILVEDGRPSLGRAVDALLGEPISAGAPRWGVWVIHGYSPDTYALFYRAHHAAQDGQAVLDALTALFGVGPAVPPRQAVAEAPGVRGTGGNRDPLAWVRNIPARAIAQNAADTVRGLRSTLTWAPHRPLTGRTRLLSAAVPVSWPRDVAKALGATPNDVCLAALAEAVRDWVPEEWGAGPGPGRELHVGLPVSLRRPEERFAVGNRVSAVRIPLSYWAKSPADRVVAVARATRRVRTEGMRRVLRAQLECLPEWLVYRFVRQSCAASSAVDTSGLLRLPRRLAVGADPVEGVVPTLFLHGDHFFAVSFLSYQGQVRVSFTLDRALDDVGDLAALWADAVERLWREVTVAPGAPDAPGDPGGPGNPGAPFVSADPVTPASPASHASHRDPHASRPGENS</sequence>
<dbReference type="GO" id="GO:0019432">
    <property type="term" value="P:triglyceride biosynthetic process"/>
    <property type="evidence" value="ECO:0007669"/>
    <property type="project" value="UniProtKB-UniPathway"/>
</dbReference>
<keyword evidence="9" id="KW-0012">Acyltransferase</keyword>
<protein>
    <recommendedName>
        <fullName evidence="4">diacylglycerol O-acyltransferase</fullName>
        <ecNumber evidence="4">2.3.1.20</ecNumber>
    </recommendedName>
</protein>
<dbReference type="SUPFAM" id="SSF52777">
    <property type="entry name" value="CoA-dependent acyltransferases"/>
    <property type="match status" value="1"/>
</dbReference>
<feature type="domain" description="O-acyltransferase WSD1 C-terminal" evidence="13">
    <location>
        <begin position="289"/>
        <end position="425"/>
    </location>
</feature>
<dbReference type="GO" id="GO:0051701">
    <property type="term" value="P:biological process involved in interaction with host"/>
    <property type="evidence" value="ECO:0007669"/>
    <property type="project" value="TreeGrafter"/>
</dbReference>
<evidence type="ECO:0000256" key="2">
    <source>
        <dbReference type="ARBA" id="ARBA00005189"/>
    </source>
</evidence>
<dbReference type="InterPro" id="IPR004255">
    <property type="entry name" value="O-acyltransferase_WSD1_N"/>
</dbReference>
<keyword evidence="7" id="KW-0319">Glycerol metabolism</keyword>
<comment type="pathway">
    <text evidence="1">Glycerolipid metabolism; triacylglycerol biosynthesis.</text>
</comment>
<evidence type="ECO:0000256" key="9">
    <source>
        <dbReference type="ARBA" id="ARBA00023315"/>
    </source>
</evidence>
<keyword evidence="6" id="KW-0808">Transferase</keyword>
<comment type="similarity">
    <text evidence="3">Belongs to the long-chain O-acyltransferase family.</text>
</comment>
<dbReference type="Gene3D" id="3.30.559.30">
    <property type="entry name" value="Nonribosomal peptide synthetase, condensation domain"/>
    <property type="match status" value="1"/>
</dbReference>
<dbReference type="InterPro" id="IPR009721">
    <property type="entry name" value="O-acyltransferase_WSD1_C"/>
</dbReference>
<dbReference type="GO" id="GO:0004144">
    <property type="term" value="F:diacylglycerol O-acyltransferase activity"/>
    <property type="evidence" value="ECO:0007669"/>
    <property type="project" value="UniProtKB-EC"/>
</dbReference>
<organism evidence="14 15">
    <name type="scientific">Streptomyces fagopyri</name>
    <dbReference type="NCBI Taxonomy" id="2662397"/>
    <lineage>
        <taxon>Bacteria</taxon>
        <taxon>Bacillati</taxon>
        <taxon>Actinomycetota</taxon>
        <taxon>Actinomycetes</taxon>
        <taxon>Kitasatosporales</taxon>
        <taxon>Streptomycetaceae</taxon>
        <taxon>Streptomyces</taxon>
    </lineage>
</organism>
<feature type="region of interest" description="Disordered" evidence="11">
    <location>
        <begin position="434"/>
        <end position="483"/>
    </location>
</feature>
<dbReference type="GO" id="GO:0005886">
    <property type="term" value="C:plasma membrane"/>
    <property type="evidence" value="ECO:0007669"/>
    <property type="project" value="TreeGrafter"/>
</dbReference>